<dbReference type="GO" id="GO:0003700">
    <property type="term" value="F:DNA-binding transcription factor activity"/>
    <property type="evidence" value="ECO:0007669"/>
    <property type="project" value="TreeGrafter"/>
</dbReference>
<dbReference type="InterPro" id="IPR000944">
    <property type="entry name" value="Tscrpt_reg_Rrf2"/>
</dbReference>
<reference evidence="1 2" key="1">
    <citation type="submission" date="2020-07" db="EMBL/GenBank/DDBJ databases">
        <title>Thermogemmata thermophila gen. nov., sp. nov., a novel moderate thermophilic planctomycete from a Kamchatka hot spring.</title>
        <authorList>
            <person name="Elcheninov A.G."/>
            <person name="Podosokorskaya O.A."/>
            <person name="Kovaleva O.L."/>
            <person name="Novikov A."/>
            <person name="Bonch-Osmolovskaya E.A."/>
            <person name="Toshchakov S.V."/>
            <person name="Kublanov I.V."/>
        </authorList>
    </citation>
    <scope>NUCLEOTIDE SEQUENCE [LARGE SCALE GENOMIC DNA]</scope>
    <source>
        <strain evidence="1 2">2918</strain>
    </source>
</reference>
<dbReference type="Pfam" id="PF02082">
    <property type="entry name" value="Rrf2"/>
    <property type="match status" value="1"/>
</dbReference>
<dbReference type="InterPro" id="IPR036388">
    <property type="entry name" value="WH-like_DNA-bd_sf"/>
</dbReference>
<proteinExistence type="predicted"/>
<dbReference type="SUPFAM" id="SSF46785">
    <property type="entry name" value="Winged helix' DNA-binding domain"/>
    <property type="match status" value="1"/>
</dbReference>
<evidence type="ECO:0000313" key="1">
    <source>
        <dbReference type="EMBL" id="MBA2227001.1"/>
    </source>
</evidence>
<dbReference type="PANTHER" id="PTHR33221">
    <property type="entry name" value="WINGED HELIX-TURN-HELIX TRANSCRIPTIONAL REGULATOR, RRF2 FAMILY"/>
    <property type="match status" value="1"/>
</dbReference>
<organism evidence="1 2">
    <name type="scientific">Thermogemmata fonticola</name>
    <dbReference type="NCBI Taxonomy" id="2755323"/>
    <lineage>
        <taxon>Bacteria</taxon>
        <taxon>Pseudomonadati</taxon>
        <taxon>Planctomycetota</taxon>
        <taxon>Planctomycetia</taxon>
        <taxon>Gemmatales</taxon>
        <taxon>Gemmataceae</taxon>
        <taxon>Thermogemmata</taxon>
    </lineage>
</organism>
<dbReference type="PANTHER" id="PTHR33221:SF15">
    <property type="entry name" value="HTH-TYPE TRANSCRIPTIONAL REGULATOR YWGB-RELATED"/>
    <property type="match status" value="1"/>
</dbReference>
<sequence length="141" mass="15318">MLSKTGLHAVRAMVALAQLPPAAYAGAGSIARRISAPPNYLAKLLRLLVDQGLVESQKGLGGGFRLARDPRTISLYDVVEPIEHLSRWSGCILGLPACSDSAPCPLHERWKAVRSAYIQMLQRTTLADLVARIPPRRKIPS</sequence>
<dbReference type="InterPro" id="IPR030489">
    <property type="entry name" value="TR_Rrf2-type_CS"/>
</dbReference>
<name>A0A7V9AC80_9BACT</name>
<dbReference type="EMBL" id="JACEFB010000009">
    <property type="protein sequence ID" value="MBA2227001.1"/>
    <property type="molecule type" value="Genomic_DNA"/>
</dbReference>
<dbReference type="AlphaFoldDB" id="A0A7V9AC80"/>
<evidence type="ECO:0000313" key="2">
    <source>
        <dbReference type="Proteomes" id="UP000542342"/>
    </source>
</evidence>
<dbReference type="Gene3D" id="1.10.10.10">
    <property type="entry name" value="Winged helix-like DNA-binding domain superfamily/Winged helix DNA-binding domain"/>
    <property type="match status" value="1"/>
</dbReference>
<gene>
    <name evidence="1" type="ORF">H0921_12590</name>
</gene>
<protein>
    <submittedName>
        <fullName evidence="1">Rrf2 family transcriptional regulator</fullName>
    </submittedName>
</protein>
<dbReference type="InterPro" id="IPR036390">
    <property type="entry name" value="WH_DNA-bd_sf"/>
</dbReference>
<accession>A0A7V9AC80</accession>
<keyword evidence="2" id="KW-1185">Reference proteome</keyword>
<dbReference type="GO" id="GO:0005829">
    <property type="term" value="C:cytosol"/>
    <property type="evidence" value="ECO:0007669"/>
    <property type="project" value="TreeGrafter"/>
</dbReference>
<dbReference type="RefSeq" id="WP_194538617.1">
    <property type="nucleotide sequence ID" value="NZ_JACEFB010000009.1"/>
</dbReference>
<comment type="caution">
    <text evidence="1">The sequence shown here is derived from an EMBL/GenBank/DDBJ whole genome shotgun (WGS) entry which is preliminary data.</text>
</comment>
<dbReference type="PROSITE" id="PS51197">
    <property type="entry name" value="HTH_RRF2_2"/>
    <property type="match status" value="1"/>
</dbReference>
<dbReference type="NCBIfam" id="TIGR00738">
    <property type="entry name" value="rrf2_super"/>
    <property type="match status" value="1"/>
</dbReference>
<dbReference type="Proteomes" id="UP000542342">
    <property type="component" value="Unassembled WGS sequence"/>
</dbReference>
<dbReference type="PROSITE" id="PS01332">
    <property type="entry name" value="HTH_RRF2_1"/>
    <property type="match status" value="1"/>
</dbReference>